<sequence length="424" mass="45878">MTASCSSRKASPYRSESPFSSRCFVGILLVALLLLLPISSDACGEPPKFETMQLQGVPKPSYSPGDRIYYECRPGYQPKRRPLPISALCQDDNMWSLLQEECTRKQCPNLGDPTNGQVQYTNGSILFGSQVHYVCNDGYFLIGTSILYCDISESTVNWSDHPPICEKIKCKPPEKILNGKYTNSHKDIFEYGEVVTYSCDASSGTDQYSLVGESSLTCIESDKWSSDPPQCKVVKCVYPYVENGMIVSGLGQKFYYKATIVYRCNEGFKLNGSNIIVCSANSTWEPEIPTCIKESTTPSTQPPISSASVSTPPSSQPPIPSVSDSKPTHPTMTLGSSHPDSKPTHPTMTLGSSHPGYPSPSDETPPKDAESLGAGIIVAIVIGALCGVGVVVCGIYFCFCKKKKGKGGIATYSAHQDKATTPAE</sequence>
<evidence type="ECO:0000259" key="15">
    <source>
        <dbReference type="PROSITE" id="PS50923"/>
    </source>
</evidence>
<keyword evidence="7 11" id="KW-1015">Disulfide bond</keyword>
<evidence type="ECO:0000256" key="6">
    <source>
        <dbReference type="ARBA" id="ARBA00023136"/>
    </source>
</evidence>
<dbReference type="InterPro" id="IPR017341">
    <property type="entry name" value="CD46"/>
</dbReference>
<dbReference type="InterPro" id="IPR035976">
    <property type="entry name" value="Sushi/SCR/CCP_sf"/>
</dbReference>
<dbReference type="RefSeq" id="XP_054940078.1">
    <property type="nucleotide sequence ID" value="XM_055084103.1"/>
</dbReference>
<dbReference type="OrthoDB" id="6127264at2759"/>
<dbReference type="GO" id="GO:0007338">
    <property type="term" value="P:single fertilization"/>
    <property type="evidence" value="ECO:0007669"/>
    <property type="project" value="UniProtKB-KW"/>
</dbReference>
<keyword evidence="5" id="KW-0677">Repeat</keyword>
<dbReference type="InterPro" id="IPR050350">
    <property type="entry name" value="Compl-Cell_Adhes-Reg"/>
</dbReference>
<keyword evidence="6 13" id="KW-0472">Membrane</keyword>
<keyword evidence="8" id="KW-0325">Glycoprotein</keyword>
<dbReference type="PANTHER" id="PTHR19325">
    <property type="entry name" value="COMPLEMENT COMPONENT-RELATED SUSHI DOMAIN-CONTAINING"/>
    <property type="match status" value="1"/>
</dbReference>
<feature type="disulfide bond" evidence="11">
    <location>
        <begin position="264"/>
        <end position="291"/>
    </location>
</feature>
<dbReference type="Gene3D" id="2.10.70.10">
    <property type="entry name" value="Complement Module, domain 1"/>
    <property type="match status" value="4"/>
</dbReference>
<evidence type="ECO:0000256" key="11">
    <source>
        <dbReference type="PROSITE-ProRule" id="PRU00302"/>
    </source>
</evidence>
<dbReference type="Pfam" id="PF00084">
    <property type="entry name" value="Sushi"/>
    <property type="match status" value="4"/>
</dbReference>
<evidence type="ECO:0000256" key="8">
    <source>
        <dbReference type="ARBA" id="ARBA00023180"/>
    </source>
</evidence>
<dbReference type="FunFam" id="2.10.70.10:FF:000042">
    <property type="entry name" value="Membrane cofactor protein"/>
    <property type="match status" value="1"/>
</dbReference>
<evidence type="ECO:0000256" key="4">
    <source>
        <dbReference type="ARBA" id="ARBA00022729"/>
    </source>
</evidence>
<comment type="caution">
    <text evidence="11">Lacks conserved residue(s) required for the propagation of feature annotation.</text>
</comment>
<dbReference type="InterPro" id="IPR000436">
    <property type="entry name" value="Sushi_SCR_CCP_dom"/>
</dbReference>
<keyword evidence="16" id="KW-1185">Reference proteome</keyword>
<comment type="subcellular location">
    <subcellularLocation>
        <location evidence="1">Membrane</location>
        <topology evidence="1">Single-pass membrane protein</topology>
    </subcellularLocation>
</comment>
<protein>
    <recommendedName>
        <fullName evidence="2">Membrane cofactor protein</fullName>
    </recommendedName>
</protein>
<reference evidence="17" key="1">
    <citation type="submission" date="2025-08" db="UniProtKB">
        <authorList>
            <consortium name="RefSeq"/>
        </authorList>
    </citation>
    <scope>IDENTIFICATION</scope>
    <source>
        <tissue evidence="17">Muscle</tissue>
    </source>
</reference>
<evidence type="ECO:0000256" key="10">
    <source>
        <dbReference type="ARBA" id="ARBA00047055"/>
    </source>
</evidence>
<feature type="domain" description="Sushi" evidence="15">
    <location>
        <begin position="234"/>
        <end position="293"/>
    </location>
</feature>
<keyword evidence="13" id="KW-1133">Transmembrane helix</keyword>
<feature type="signal peptide" evidence="14">
    <location>
        <begin position="1"/>
        <end position="42"/>
    </location>
</feature>
<accession>A0A9W2WM18</accession>
<feature type="region of interest" description="Disordered" evidence="12">
    <location>
        <begin position="292"/>
        <end position="368"/>
    </location>
</feature>
<keyword evidence="4 14" id="KW-0732">Signal</keyword>
<name>A0A9W2WM18_PHYMC</name>
<evidence type="ECO:0000256" key="9">
    <source>
        <dbReference type="ARBA" id="ARBA00023279"/>
    </source>
</evidence>
<dbReference type="PANTHER" id="PTHR19325:SF521">
    <property type="entry name" value="MEMBRANE COFACTOR PROTEIN"/>
    <property type="match status" value="1"/>
</dbReference>
<dbReference type="PROSITE" id="PS50923">
    <property type="entry name" value="SUSHI"/>
    <property type="match status" value="4"/>
</dbReference>
<dbReference type="GeneID" id="102983561"/>
<evidence type="ECO:0000313" key="16">
    <source>
        <dbReference type="Proteomes" id="UP000248484"/>
    </source>
</evidence>
<evidence type="ECO:0000313" key="17">
    <source>
        <dbReference type="RefSeq" id="XP_054940078.1"/>
    </source>
</evidence>
<dbReference type="FunFam" id="2.10.70.10:FF:000014">
    <property type="entry name" value="Membrane cofactor protein"/>
    <property type="match status" value="1"/>
</dbReference>
<gene>
    <name evidence="17" type="primary">LOC102983561</name>
</gene>
<evidence type="ECO:0000256" key="3">
    <source>
        <dbReference type="ARBA" id="ARBA00022659"/>
    </source>
</evidence>
<dbReference type="PIRSF" id="PIRSF037971">
    <property type="entry name" value="TLX_CD46"/>
    <property type="match status" value="1"/>
</dbReference>
<dbReference type="FunFam" id="2.10.70.10:FF:000055">
    <property type="entry name" value="Complement decay-accelerating factor, GPI-anchored"/>
    <property type="match status" value="1"/>
</dbReference>
<dbReference type="AlphaFoldDB" id="A0A9W2WM18"/>
<evidence type="ECO:0000256" key="5">
    <source>
        <dbReference type="ARBA" id="ARBA00022737"/>
    </source>
</evidence>
<feature type="transmembrane region" description="Helical" evidence="13">
    <location>
        <begin position="372"/>
        <end position="399"/>
    </location>
</feature>
<evidence type="ECO:0000256" key="2">
    <source>
        <dbReference type="ARBA" id="ARBA00017517"/>
    </source>
</evidence>
<dbReference type="GO" id="GO:0009986">
    <property type="term" value="C:cell surface"/>
    <property type="evidence" value="ECO:0007669"/>
    <property type="project" value="InterPro"/>
</dbReference>
<dbReference type="SMART" id="SM00032">
    <property type="entry name" value="CCP"/>
    <property type="match status" value="4"/>
</dbReference>
<dbReference type="GO" id="GO:0016020">
    <property type="term" value="C:membrane"/>
    <property type="evidence" value="ECO:0007669"/>
    <property type="project" value="UniProtKB-SubCell"/>
</dbReference>
<evidence type="ECO:0000256" key="1">
    <source>
        <dbReference type="ARBA" id="ARBA00004167"/>
    </source>
</evidence>
<feature type="domain" description="Sushi" evidence="15">
    <location>
        <begin position="168"/>
        <end position="233"/>
    </location>
</feature>
<keyword evidence="3 11" id="KW-0768">Sushi</keyword>
<feature type="compositionally biased region" description="Low complexity" evidence="12">
    <location>
        <begin position="295"/>
        <end position="313"/>
    </location>
</feature>
<keyword evidence="9" id="KW-0278">Fertilization</keyword>
<evidence type="ECO:0000256" key="13">
    <source>
        <dbReference type="SAM" id="Phobius"/>
    </source>
</evidence>
<evidence type="ECO:0000256" key="12">
    <source>
        <dbReference type="SAM" id="MobiDB-lite"/>
    </source>
</evidence>
<feature type="compositionally biased region" description="Polar residues" evidence="12">
    <location>
        <begin position="328"/>
        <end position="352"/>
    </location>
</feature>
<feature type="domain" description="Sushi" evidence="15">
    <location>
        <begin position="41"/>
        <end position="104"/>
    </location>
</feature>
<evidence type="ECO:0000256" key="7">
    <source>
        <dbReference type="ARBA" id="ARBA00023157"/>
    </source>
</evidence>
<feature type="chain" id="PRO_5040910311" description="Membrane cofactor protein" evidence="14">
    <location>
        <begin position="43"/>
        <end position="424"/>
    </location>
</feature>
<dbReference type="Proteomes" id="UP000248484">
    <property type="component" value="Chromosome 4"/>
</dbReference>
<evidence type="ECO:0000256" key="14">
    <source>
        <dbReference type="SAM" id="SignalP"/>
    </source>
</evidence>
<keyword evidence="13" id="KW-0812">Transmembrane</keyword>
<organism evidence="16 17">
    <name type="scientific">Physeter macrocephalus</name>
    <name type="common">Sperm whale</name>
    <name type="synonym">Physeter catodon</name>
    <dbReference type="NCBI Taxonomy" id="9755"/>
    <lineage>
        <taxon>Eukaryota</taxon>
        <taxon>Metazoa</taxon>
        <taxon>Chordata</taxon>
        <taxon>Craniata</taxon>
        <taxon>Vertebrata</taxon>
        <taxon>Euteleostomi</taxon>
        <taxon>Mammalia</taxon>
        <taxon>Eutheria</taxon>
        <taxon>Laurasiatheria</taxon>
        <taxon>Artiodactyla</taxon>
        <taxon>Whippomorpha</taxon>
        <taxon>Cetacea</taxon>
        <taxon>Odontoceti</taxon>
        <taxon>Physeteridae</taxon>
        <taxon>Physeter</taxon>
    </lineage>
</organism>
<feature type="domain" description="Sushi" evidence="15">
    <location>
        <begin position="105"/>
        <end position="167"/>
    </location>
</feature>
<dbReference type="SUPFAM" id="SSF57535">
    <property type="entry name" value="Complement control module/SCR domain"/>
    <property type="match status" value="4"/>
</dbReference>
<proteinExistence type="predicted"/>
<comment type="subunit">
    <text evidence="10">Interacts with C3b. Interacts with C4b. Interacts with moesin/MSN.</text>
</comment>
<dbReference type="CDD" id="cd00033">
    <property type="entry name" value="CCP"/>
    <property type="match status" value="4"/>
</dbReference>